<evidence type="ECO:0000313" key="1">
    <source>
        <dbReference type="EMBL" id="RNF77797.1"/>
    </source>
</evidence>
<reference evidence="1 2" key="1">
    <citation type="submission" date="2018-10" db="EMBL/GenBank/DDBJ databases">
        <title>An outbreak of IMP-63 producing strain in France.</title>
        <authorList>
            <person name="Bour M."/>
            <person name="Liapis E."/>
            <person name="Plesiat P."/>
        </authorList>
    </citation>
    <scope>NUCLEOTIDE SEQUENCE [LARGE SCALE GENOMIC DNA]</scope>
    <source>
        <strain evidence="1 2">12917</strain>
    </source>
</reference>
<organism evidence="1 2">
    <name type="scientific">Pseudomonas putida</name>
    <name type="common">Arthrobacter siderocapsulatus</name>
    <dbReference type="NCBI Taxonomy" id="303"/>
    <lineage>
        <taxon>Bacteria</taxon>
        <taxon>Pseudomonadati</taxon>
        <taxon>Pseudomonadota</taxon>
        <taxon>Gammaproteobacteria</taxon>
        <taxon>Pseudomonadales</taxon>
        <taxon>Pseudomonadaceae</taxon>
        <taxon>Pseudomonas</taxon>
    </lineage>
</organism>
<name>A0A3M8S9L7_PSEPU</name>
<dbReference type="AlphaFoldDB" id="A0A3M8S9L7"/>
<protein>
    <submittedName>
        <fullName evidence="1">Lytic transglycosylase domain-containing protein</fullName>
    </submittedName>
</protein>
<gene>
    <name evidence="1" type="ORF">EFK07_29800</name>
</gene>
<evidence type="ECO:0000313" key="2">
    <source>
        <dbReference type="Proteomes" id="UP000278162"/>
    </source>
</evidence>
<accession>A0A3M8S9L7</accession>
<comment type="caution">
    <text evidence="1">The sequence shown here is derived from an EMBL/GenBank/DDBJ whole genome shotgun (WGS) entry which is preliminary data.</text>
</comment>
<proteinExistence type="predicted"/>
<dbReference type="InterPro" id="IPR023346">
    <property type="entry name" value="Lysozyme-like_dom_sf"/>
</dbReference>
<dbReference type="EMBL" id="RJAI01000103">
    <property type="protein sequence ID" value="RNF77797.1"/>
    <property type="molecule type" value="Genomic_DNA"/>
</dbReference>
<sequence>MAPSMSWWQLCLLPVLLFAGNAWGVEDPPPAYKAIAIRHGVPPVVLYSVALQESGTRLRGQLVPWPWTLNVAGTGYRFATRADACRALLVAIATAGPARVDVGLGQTNIRSNGHRYSFPCEGLDPYKNLAVTAQILAEQKAKGGTWIDAAGRYHRPAGGAPAAKYRGYFAKHLSRVTGINFEVRTP</sequence>
<dbReference type="SUPFAM" id="SSF53955">
    <property type="entry name" value="Lysozyme-like"/>
    <property type="match status" value="1"/>
</dbReference>
<dbReference type="Proteomes" id="UP000278162">
    <property type="component" value="Unassembled WGS sequence"/>
</dbReference>
<dbReference type="RefSeq" id="WP_031324278.1">
    <property type="nucleotide sequence ID" value="NZ_BSKD01000024.1"/>
</dbReference>